<dbReference type="GO" id="GO:0003984">
    <property type="term" value="F:acetolactate synthase activity"/>
    <property type="evidence" value="ECO:0007669"/>
    <property type="project" value="TreeGrafter"/>
</dbReference>
<dbReference type="InterPro" id="IPR045229">
    <property type="entry name" value="TPP_enz"/>
</dbReference>
<feature type="non-terminal residue" evidence="3">
    <location>
        <position position="183"/>
    </location>
</feature>
<proteinExistence type="inferred from homology"/>
<dbReference type="PANTHER" id="PTHR18968">
    <property type="entry name" value="THIAMINE PYROPHOSPHATE ENZYMES"/>
    <property type="match status" value="1"/>
</dbReference>
<protein>
    <recommendedName>
        <fullName evidence="2">Thiamine pyrophosphate enzyme N-terminal TPP-binding domain-containing protein</fullName>
    </recommendedName>
</protein>
<dbReference type="GO" id="GO:0050660">
    <property type="term" value="F:flavin adenine dinucleotide binding"/>
    <property type="evidence" value="ECO:0007669"/>
    <property type="project" value="TreeGrafter"/>
</dbReference>
<dbReference type="Gene3D" id="3.40.50.970">
    <property type="match status" value="1"/>
</dbReference>
<dbReference type="GO" id="GO:0030976">
    <property type="term" value="F:thiamine pyrophosphate binding"/>
    <property type="evidence" value="ECO:0007669"/>
    <property type="project" value="InterPro"/>
</dbReference>
<dbReference type="InterPro" id="IPR012001">
    <property type="entry name" value="Thiamin_PyroP_enz_TPP-bd_dom"/>
</dbReference>
<dbReference type="EMBL" id="UINC01212228">
    <property type="protein sequence ID" value="SVE36458.1"/>
    <property type="molecule type" value="Genomic_DNA"/>
</dbReference>
<dbReference type="SUPFAM" id="SSF52518">
    <property type="entry name" value="Thiamin diphosphate-binding fold (THDP-binding)"/>
    <property type="match status" value="1"/>
</dbReference>
<accession>A0A383CXU9</accession>
<dbReference type="CDD" id="cd07035">
    <property type="entry name" value="TPP_PYR_POX_like"/>
    <property type="match status" value="1"/>
</dbReference>
<dbReference type="Pfam" id="PF02776">
    <property type="entry name" value="TPP_enzyme_N"/>
    <property type="match status" value="1"/>
</dbReference>
<reference evidence="3" key="1">
    <citation type="submission" date="2018-05" db="EMBL/GenBank/DDBJ databases">
        <authorList>
            <person name="Lanie J.A."/>
            <person name="Ng W.-L."/>
            <person name="Kazmierczak K.M."/>
            <person name="Andrzejewski T.M."/>
            <person name="Davidsen T.M."/>
            <person name="Wayne K.J."/>
            <person name="Tettelin H."/>
            <person name="Glass J.I."/>
            <person name="Rusch D."/>
            <person name="Podicherti R."/>
            <person name="Tsui H.-C.T."/>
            <person name="Winkler M.E."/>
        </authorList>
    </citation>
    <scope>NUCLEOTIDE SEQUENCE</scope>
</reference>
<evidence type="ECO:0000259" key="2">
    <source>
        <dbReference type="Pfam" id="PF02776"/>
    </source>
</evidence>
<dbReference type="AlphaFoldDB" id="A0A383CXU9"/>
<evidence type="ECO:0000256" key="1">
    <source>
        <dbReference type="ARBA" id="ARBA00007812"/>
    </source>
</evidence>
<dbReference type="PANTHER" id="PTHR18968:SF86">
    <property type="entry name" value="ACETOLACTATE SYNTHASE LARGE SUBUNIT ILVX-RELATED"/>
    <property type="match status" value="1"/>
</dbReference>
<sequence>MNGAESLVRTLIDGGIEVCFTNPGTSEMHFCAALDRVSGLRCVLGLFEGVVTGAADGYGRMRDFPATTLLHTGPGLGNGLANLHNARKALTPVVNIVGEHATYHIRHDAPLTSDIEGIATPVSDWVKTSRTADEVAQDGARAVAEARKTPGRIATLILPADTAWNEASTGAAVPPVPNPETVS</sequence>
<dbReference type="InterPro" id="IPR029061">
    <property type="entry name" value="THDP-binding"/>
</dbReference>
<gene>
    <name evidence="3" type="ORF">METZ01_LOCUS489312</name>
</gene>
<feature type="domain" description="Thiamine pyrophosphate enzyme N-terminal TPP-binding" evidence="2">
    <location>
        <begin position="1"/>
        <end position="109"/>
    </location>
</feature>
<organism evidence="3">
    <name type="scientific">marine metagenome</name>
    <dbReference type="NCBI Taxonomy" id="408172"/>
    <lineage>
        <taxon>unclassified sequences</taxon>
        <taxon>metagenomes</taxon>
        <taxon>ecological metagenomes</taxon>
    </lineage>
</organism>
<comment type="similarity">
    <text evidence="1">Belongs to the TPP enzyme family.</text>
</comment>
<evidence type="ECO:0000313" key="3">
    <source>
        <dbReference type="EMBL" id="SVE36458.1"/>
    </source>
</evidence>
<name>A0A383CXU9_9ZZZZ</name>